<keyword evidence="2 6" id="KW-0812">Transmembrane</keyword>
<name>A0A978VVL5_ZIZJJ</name>
<keyword evidence="3 6" id="KW-0256">Endoplasmic reticulum</keyword>
<evidence type="ECO:0000256" key="6">
    <source>
        <dbReference type="RuleBase" id="RU363132"/>
    </source>
</evidence>
<evidence type="ECO:0000313" key="9">
    <source>
        <dbReference type="Proteomes" id="UP000813462"/>
    </source>
</evidence>
<feature type="domain" description="Reticulon" evidence="7">
    <location>
        <begin position="57"/>
        <end position="244"/>
    </location>
</feature>
<feature type="transmembrane region" description="Helical" evidence="6">
    <location>
        <begin position="185"/>
        <end position="202"/>
    </location>
</feature>
<dbReference type="EMBL" id="JAEACU010000002">
    <property type="protein sequence ID" value="KAH7542860.1"/>
    <property type="molecule type" value="Genomic_DNA"/>
</dbReference>
<feature type="transmembrane region" description="Helical" evidence="6">
    <location>
        <begin position="16"/>
        <end position="40"/>
    </location>
</feature>
<organism evidence="8 9">
    <name type="scientific">Ziziphus jujuba var. spinosa</name>
    <dbReference type="NCBI Taxonomy" id="714518"/>
    <lineage>
        <taxon>Eukaryota</taxon>
        <taxon>Viridiplantae</taxon>
        <taxon>Streptophyta</taxon>
        <taxon>Embryophyta</taxon>
        <taxon>Tracheophyta</taxon>
        <taxon>Spermatophyta</taxon>
        <taxon>Magnoliopsida</taxon>
        <taxon>eudicotyledons</taxon>
        <taxon>Gunneridae</taxon>
        <taxon>Pentapetalae</taxon>
        <taxon>rosids</taxon>
        <taxon>fabids</taxon>
        <taxon>Rosales</taxon>
        <taxon>Rhamnaceae</taxon>
        <taxon>Paliureae</taxon>
        <taxon>Ziziphus</taxon>
    </lineage>
</organism>
<evidence type="ECO:0000256" key="3">
    <source>
        <dbReference type="ARBA" id="ARBA00022824"/>
    </source>
</evidence>
<dbReference type="PANTHER" id="PTHR10994">
    <property type="entry name" value="RETICULON"/>
    <property type="match status" value="1"/>
</dbReference>
<keyword evidence="4 6" id="KW-1133">Transmembrane helix</keyword>
<accession>A0A978VVL5</accession>
<evidence type="ECO:0000313" key="8">
    <source>
        <dbReference type="EMBL" id="KAH7542860.1"/>
    </source>
</evidence>
<protein>
    <recommendedName>
        <fullName evidence="6">Reticulon-like protein</fullName>
    </recommendedName>
</protein>
<comment type="caution">
    <text evidence="8">The sequence shown here is derived from an EMBL/GenBank/DDBJ whole genome shotgun (WGS) entry which is preliminary data.</text>
</comment>
<dbReference type="InterPro" id="IPR003388">
    <property type="entry name" value="Reticulon"/>
</dbReference>
<dbReference type="PANTHER" id="PTHR10994:SF177">
    <property type="entry name" value="RETICULON-LIKE PROTEIN B15"/>
    <property type="match status" value="1"/>
</dbReference>
<comment type="subcellular location">
    <subcellularLocation>
        <location evidence="1 6">Endoplasmic reticulum membrane</location>
        <topology evidence="1 6">Multi-pass membrane protein</topology>
    </subcellularLocation>
</comment>
<gene>
    <name evidence="8" type="ORF">FEM48_Zijuj02G0120100</name>
</gene>
<keyword evidence="5 6" id="KW-0472">Membrane</keyword>
<dbReference type="InterPro" id="IPR045064">
    <property type="entry name" value="Reticulon-like"/>
</dbReference>
<reference evidence="8" key="1">
    <citation type="journal article" date="2021" name="Front. Plant Sci.">
        <title>Chromosome-Scale Genome Assembly for Chinese Sour Jujube and Insights Into Its Genome Evolution and Domestication Signature.</title>
        <authorList>
            <person name="Shen L.-Y."/>
            <person name="Luo H."/>
            <person name="Wang X.-L."/>
            <person name="Wang X.-M."/>
            <person name="Qiu X.-J."/>
            <person name="Liu H."/>
            <person name="Zhou S.-S."/>
            <person name="Jia K.-H."/>
            <person name="Nie S."/>
            <person name="Bao Y.-T."/>
            <person name="Zhang R.-G."/>
            <person name="Yun Q.-Z."/>
            <person name="Chai Y.-H."/>
            <person name="Lu J.-Y."/>
            <person name="Li Y."/>
            <person name="Zhao S.-W."/>
            <person name="Mao J.-F."/>
            <person name="Jia S.-G."/>
            <person name="Mao Y.-M."/>
        </authorList>
    </citation>
    <scope>NUCLEOTIDE SEQUENCE</scope>
    <source>
        <strain evidence="8">AT0</strain>
        <tissue evidence="8">Leaf</tissue>
    </source>
</reference>
<evidence type="ECO:0000256" key="5">
    <source>
        <dbReference type="ARBA" id="ARBA00023136"/>
    </source>
</evidence>
<evidence type="ECO:0000256" key="2">
    <source>
        <dbReference type="ARBA" id="ARBA00022692"/>
    </source>
</evidence>
<sequence length="245" mass="28139">MWILLMLIFSVIEVKIFILMMILILILIITVISLLARIAYLAARSLSIWSLAVEDVCADIILWRNKEKSACILAGATVIWLLFEKIDYHLLTFVCHFLLLVLVPLFLWFTVASFTHISPPEVPEIIIPRDLFVAIALQMRIEYIGALRILGDASFGTDTKKFFKVIVALWGLSVLGSWFNFLTLFYLATVIVLVVPVLYEKYEDTVDTFAEKALVKLKIQYKLLNEKVLQEIPKAIMSYKNKKQH</sequence>
<feature type="transmembrane region" description="Helical" evidence="6">
    <location>
        <begin position="90"/>
        <end position="111"/>
    </location>
</feature>
<dbReference type="PROSITE" id="PS50845">
    <property type="entry name" value="RETICULON"/>
    <property type="match status" value="1"/>
</dbReference>
<dbReference type="GO" id="GO:0009617">
    <property type="term" value="P:response to bacterium"/>
    <property type="evidence" value="ECO:0007669"/>
    <property type="project" value="InterPro"/>
</dbReference>
<dbReference type="Pfam" id="PF02453">
    <property type="entry name" value="Reticulon"/>
    <property type="match status" value="1"/>
</dbReference>
<dbReference type="AlphaFoldDB" id="A0A978VVL5"/>
<proteinExistence type="predicted"/>
<dbReference type="GO" id="GO:0005789">
    <property type="term" value="C:endoplasmic reticulum membrane"/>
    <property type="evidence" value="ECO:0007669"/>
    <property type="project" value="UniProtKB-SubCell"/>
</dbReference>
<dbReference type="Proteomes" id="UP000813462">
    <property type="component" value="Unassembled WGS sequence"/>
</dbReference>
<evidence type="ECO:0000256" key="1">
    <source>
        <dbReference type="ARBA" id="ARBA00004477"/>
    </source>
</evidence>
<evidence type="ECO:0000256" key="4">
    <source>
        <dbReference type="ARBA" id="ARBA00022989"/>
    </source>
</evidence>
<evidence type="ECO:0000259" key="7">
    <source>
        <dbReference type="PROSITE" id="PS50845"/>
    </source>
</evidence>